<feature type="domain" description="BESS" evidence="4">
    <location>
        <begin position="167"/>
        <end position="206"/>
    </location>
</feature>
<reference evidence="5 6" key="1">
    <citation type="journal article" date="2024" name="Ann. Entomol. Soc. Am.">
        <title>Genomic analyses of the southern and eastern yellowjacket wasps (Hymenoptera: Vespidae) reveal evolutionary signatures of social life.</title>
        <authorList>
            <person name="Catto M.A."/>
            <person name="Caine P.B."/>
            <person name="Orr S.E."/>
            <person name="Hunt B.G."/>
            <person name="Goodisman M.A.D."/>
        </authorList>
    </citation>
    <scope>NUCLEOTIDE SEQUENCE [LARGE SCALE GENOMIC DNA]</scope>
    <source>
        <strain evidence="5">233</strain>
        <tissue evidence="5">Head and thorax</tissue>
    </source>
</reference>
<keyword evidence="1" id="KW-0539">Nucleus</keyword>
<evidence type="ECO:0008006" key="7">
    <source>
        <dbReference type="Google" id="ProtNLM"/>
    </source>
</evidence>
<accession>A0ABD2BY14</accession>
<gene>
    <name evidence="5" type="ORF">V1478_001758</name>
</gene>
<dbReference type="GO" id="GO:0005634">
    <property type="term" value="C:nucleus"/>
    <property type="evidence" value="ECO:0007669"/>
    <property type="project" value="UniProtKB-SubCell"/>
</dbReference>
<protein>
    <recommendedName>
        <fullName evidence="7">MADF domain-containing protein</fullName>
    </recommendedName>
</protein>
<dbReference type="PANTHER" id="PTHR12243">
    <property type="entry name" value="MADF DOMAIN TRANSCRIPTION FACTOR"/>
    <property type="match status" value="1"/>
</dbReference>
<comment type="subcellular location">
    <subcellularLocation>
        <location evidence="1">Nucleus</location>
    </subcellularLocation>
</comment>
<name>A0ABD2BY14_VESSQ</name>
<proteinExistence type="predicted"/>
<sequence length="268" mass="31665">MNFDTEKFILEIEAHKAIWDSSCNDYTNREIKKAQWEEIINIFASEDFTEKEKKEFGLNLQKRWKNLRSCFSREVRRMKNANNLSPASRKSPYIFYNQLQFLKNINVDTNTENIYEENDPIEDGTLGPYSRHATKLRKKSTDNTNEELINILQTSMGGRPWRETLEEDEDRMFLLSLLSSFKKIPEHKKSLTKIQIIQLIESAQFTDNFPDLKRPQTNIQLNNYKMHDCNQSDYYQTHHTAGRHTTLENLQQSQHFSSSTSSSEKSEY</sequence>
<evidence type="ECO:0000259" key="4">
    <source>
        <dbReference type="PROSITE" id="PS51031"/>
    </source>
</evidence>
<dbReference type="AlphaFoldDB" id="A0ABD2BY14"/>
<dbReference type="SMART" id="SM00595">
    <property type="entry name" value="MADF"/>
    <property type="match status" value="1"/>
</dbReference>
<dbReference type="PANTHER" id="PTHR12243:SF69">
    <property type="entry name" value="SI:CH73-59F11.3"/>
    <property type="match status" value="1"/>
</dbReference>
<dbReference type="Pfam" id="PF10545">
    <property type="entry name" value="MADF_DNA_bdg"/>
    <property type="match status" value="1"/>
</dbReference>
<dbReference type="EMBL" id="JAUDFV010000027">
    <property type="protein sequence ID" value="KAL2737672.1"/>
    <property type="molecule type" value="Genomic_DNA"/>
</dbReference>
<feature type="compositionally biased region" description="Low complexity" evidence="2">
    <location>
        <begin position="251"/>
        <end position="268"/>
    </location>
</feature>
<evidence type="ECO:0000313" key="6">
    <source>
        <dbReference type="Proteomes" id="UP001607302"/>
    </source>
</evidence>
<comment type="caution">
    <text evidence="5">The sequence shown here is derived from an EMBL/GenBank/DDBJ whole genome shotgun (WGS) entry which is preliminary data.</text>
</comment>
<dbReference type="Proteomes" id="UP001607302">
    <property type="component" value="Unassembled WGS sequence"/>
</dbReference>
<dbReference type="InterPro" id="IPR004210">
    <property type="entry name" value="BESS_motif"/>
</dbReference>
<feature type="region of interest" description="Disordered" evidence="2">
    <location>
        <begin position="248"/>
        <end position="268"/>
    </location>
</feature>
<organism evidence="5 6">
    <name type="scientific">Vespula squamosa</name>
    <name type="common">Southern yellow jacket</name>
    <name type="synonym">Wasp</name>
    <dbReference type="NCBI Taxonomy" id="30214"/>
    <lineage>
        <taxon>Eukaryota</taxon>
        <taxon>Metazoa</taxon>
        <taxon>Ecdysozoa</taxon>
        <taxon>Arthropoda</taxon>
        <taxon>Hexapoda</taxon>
        <taxon>Insecta</taxon>
        <taxon>Pterygota</taxon>
        <taxon>Neoptera</taxon>
        <taxon>Endopterygota</taxon>
        <taxon>Hymenoptera</taxon>
        <taxon>Apocrita</taxon>
        <taxon>Aculeata</taxon>
        <taxon>Vespoidea</taxon>
        <taxon>Vespidae</taxon>
        <taxon>Vespinae</taxon>
        <taxon>Vespula</taxon>
    </lineage>
</organism>
<feature type="domain" description="MADF" evidence="3">
    <location>
        <begin position="7"/>
        <end position="107"/>
    </location>
</feature>
<evidence type="ECO:0000313" key="5">
    <source>
        <dbReference type="EMBL" id="KAL2737672.1"/>
    </source>
</evidence>
<evidence type="ECO:0000259" key="3">
    <source>
        <dbReference type="PROSITE" id="PS51029"/>
    </source>
</evidence>
<evidence type="ECO:0000256" key="2">
    <source>
        <dbReference type="SAM" id="MobiDB-lite"/>
    </source>
</evidence>
<dbReference type="PROSITE" id="PS51031">
    <property type="entry name" value="BESS"/>
    <property type="match status" value="1"/>
</dbReference>
<dbReference type="Pfam" id="PF02944">
    <property type="entry name" value="BESS"/>
    <property type="match status" value="1"/>
</dbReference>
<dbReference type="InterPro" id="IPR039353">
    <property type="entry name" value="TF_Adf1"/>
</dbReference>
<evidence type="ECO:0000256" key="1">
    <source>
        <dbReference type="PROSITE-ProRule" id="PRU00371"/>
    </source>
</evidence>
<dbReference type="InterPro" id="IPR006578">
    <property type="entry name" value="MADF-dom"/>
</dbReference>
<keyword evidence="6" id="KW-1185">Reference proteome</keyword>
<dbReference type="PROSITE" id="PS51029">
    <property type="entry name" value="MADF"/>
    <property type="match status" value="1"/>
</dbReference>